<proteinExistence type="predicted"/>
<dbReference type="EMBL" id="HG916855">
    <property type="protein sequence ID" value="CDM62219.1"/>
    <property type="molecule type" value="Genomic_DNA"/>
</dbReference>
<accession>W6RN95</accession>
<organism evidence="1 2">
    <name type="scientific">Rhizobium favelukesii</name>
    <dbReference type="NCBI Taxonomy" id="348824"/>
    <lineage>
        <taxon>Bacteria</taxon>
        <taxon>Pseudomonadati</taxon>
        <taxon>Pseudomonadota</taxon>
        <taxon>Alphaproteobacteria</taxon>
        <taxon>Hyphomicrobiales</taxon>
        <taxon>Rhizobiaceae</taxon>
        <taxon>Rhizobium/Agrobacterium group</taxon>
        <taxon>Rhizobium</taxon>
    </lineage>
</organism>
<geneLocation type="plasmid" evidence="1 2">
    <name>pLPU83d</name>
</geneLocation>
<dbReference type="PATRIC" id="fig|348824.6.peg.6519"/>
<evidence type="ECO:0000313" key="2">
    <source>
        <dbReference type="Proteomes" id="UP000019443"/>
    </source>
</evidence>
<keyword evidence="2" id="KW-1185">Reference proteome</keyword>
<dbReference type="AlphaFoldDB" id="W6RN95"/>
<gene>
    <name evidence="1" type="ORF">LPU83_pLPU83d_0849</name>
</gene>
<dbReference type="HOGENOM" id="CLU_1446575_0_0_5"/>
<keyword evidence="1" id="KW-0614">Plasmid</keyword>
<dbReference type="KEGG" id="rhl:LPU83_pLPU83d_0849"/>
<name>W6RN95_9HYPH</name>
<protein>
    <submittedName>
        <fullName evidence="1">Uncharacterized protein</fullName>
    </submittedName>
</protein>
<reference evidence="1" key="1">
    <citation type="submission" date="2013-11" db="EMBL/GenBank/DDBJ databases">
        <title>Draft genome sequence of the broad-host-range Rhizobium sp. LPU83 strain, a member of the low-genetic diversity Oregon-like Rhizobium sp. group.</title>
        <authorList>
            <person name="Wibberg D."/>
            <person name="Puehler A."/>
            <person name="Schlueter A."/>
        </authorList>
    </citation>
    <scope>NUCLEOTIDE SEQUENCE [LARGE SCALE GENOMIC DNA]</scope>
    <source>
        <strain evidence="1">LPU83</strain>
        <plasmid evidence="1">pLPU83d</plasmid>
    </source>
</reference>
<evidence type="ECO:0000313" key="1">
    <source>
        <dbReference type="EMBL" id="CDM62219.1"/>
    </source>
</evidence>
<sequence>MRRLNHSRPILKPLSAKKRDLAISGLAKKYVSTASKAAKTASKKPRQTAGDDRELMHEVAVAILDHIDKCGDYTNKLIEFARNEPERDAIREWFSRYSRIEFNGTGQKFSFVRTKLSDRTSAAANDFWTLKEPPKRRPFRFAEQLARLVAKARQQQEAGDSTDDALLNDVEDVMHNHGIRLFKQTAF</sequence>
<dbReference type="Proteomes" id="UP000019443">
    <property type="component" value="Plasmid pLPU83d"/>
</dbReference>